<accession>A0A1H3SYB5</accession>
<evidence type="ECO:0000313" key="2">
    <source>
        <dbReference type="EMBL" id="SDZ42677.1"/>
    </source>
</evidence>
<protein>
    <recommendedName>
        <fullName evidence="4">Succinate dehydrogenase</fullName>
    </recommendedName>
</protein>
<dbReference type="RefSeq" id="WP_092647004.1">
    <property type="nucleotide sequence ID" value="NZ_FNPX01000014.1"/>
</dbReference>
<dbReference type="STRING" id="1244108.SAMN05444004_11433"/>
<keyword evidence="3" id="KW-1185">Reference proteome</keyword>
<feature type="signal peptide" evidence="1">
    <location>
        <begin position="1"/>
        <end position="22"/>
    </location>
</feature>
<keyword evidence="1" id="KW-0732">Signal</keyword>
<evidence type="ECO:0008006" key="4">
    <source>
        <dbReference type="Google" id="ProtNLM"/>
    </source>
</evidence>
<dbReference type="Proteomes" id="UP000198914">
    <property type="component" value="Unassembled WGS sequence"/>
</dbReference>
<organism evidence="2 3">
    <name type="scientific">Jannaschia faecimaris</name>
    <dbReference type="NCBI Taxonomy" id="1244108"/>
    <lineage>
        <taxon>Bacteria</taxon>
        <taxon>Pseudomonadati</taxon>
        <taxon>Pseudomonadota</taxon>
        <taxon>Alphaproteobacteria</taxon>
        <taxon>Rhodobacterales</taxon>
        <taxon>Roseobacteraceae</taxon>
        <taxon>Jannaschia</taxon>
    </lineage>
</organism>
<dbReference type="AlphaFoldDB" id="A0A1H3SYB5"/>
<evidence type="ECO:0000256" key="1">
    <source>
        <dbReference type="SAM" id="SignalP"/>
    </source>
</evidence>
<feature type="chain" id="PRO_5011621857" description="Succinate dehydrogenase" evidence="1">
    <location>
        <begin position="23"/>
        <end position="105"/>
    </location>
</feature>
<proteinExistence type="predicted"/>
<dbReference type="PROSITE" id="PS51257">
    <property type="entry name" value="PROKAR_LIPOPROTEIN"/>
    <property type="match status" value="1"/>
</dbReference>
<sequence>MRPSVLLILPVLAACNSPLADAVARDAAKRAVNPVVAARFPGVPLEPATNCIIDNASADEILTLATAAGAGANETATRIVLDVAARPDTIRCIATEGLPVLLNTL</sequence>
<reference evidence="3" key="1">
    <citation type="submission" date="2016-10" db="EMBL/GenBank/DDBJ databases">
        <authorList>
            <person name="Varghese N."/>
            <person name="Submissions S."/>
        </authorList>
    </citation>
    <scope>NUCLEOTIDE SEQUENCE [LARGE SCALE GENOMIC DNA]</scope>
    <source>
        <strain evidence="3">DSM 100420</strain>
    </source>
</reference>
<evidence type="ECO:0000313" key="3">
    <source>
        <dbReference type="Proteomes" id="UP000198914"/>
    </source>
</evidence>
<gene>
    <name evidence="2" type="ORF">SAMN05444004_11433</name>
</gene>
<dbReference type="EMBL" id="FNPX01000014">
    <property type="protein sequence ID" value="SDZ42677.1"/>
    <property type="molecule type" value="Genomic_DNA"/>
</dbReference>
<name>A0A1H3SYB5_9RHOB</name>